<name>A0A2T2NU80_CORCC</name>
<reference evidence="2 3" key="1">
    <citation type="journal article" date="2018" name="Front. Microbiol.">
        <title>Genome-Wide Analysis of Corynespora cassiicola Leaf Fall Disease Putative Effectors.</title>
        <authorList>
            <person name="Lopez D."/>
            <person name="Ribeiro S."/>
            <person name="Label P."/>
            <person name="Fumanal B."/>
            <person name="Venisse J.S."/>
            <person name="Kohler A."/>
            <person name="de Oliveira R.R."/>
            <person name="Labutti K."/>
            <person name="Lipzen A."/>
            <person name="Lail K."/>
            <person name="Bauer D."/>
            <person name="Ohm R.A."/>
            <person name="Barry K.W."/>
            <person name="Spatafora J."/>
            <person name="Grigoriev I.V."/>
            <person name="Martin F.M."/>
            <person name="Pujade-Renaud V."/>
        </authorList>
    </citation>
    <scope>NUCLEOTIDE SEQUENCE [LARGE SCALE GENOMIC DNA]</scope>
    <source>
        <strain evidence="2 3">Philippines</strain>
    </source>
</reference>
<proteinExistence type="predicted"/>
<gene>
    <name evidence="2" type="ORF">BS50DRAFT_572127</name>
</gene>
<accession>A0A2T2NU80</accession>
<feature type="region of interest" description="Disordered" evidence="1">
    <location>
        <begin position="1"/>
        <end position="22"/>
    </location>
</feature>
<keyword evidence="3" id="KW-1185">Reference proteome</keyword>
<dbReference type="EMBL" id="KZ678133">
    <property type="protein sequence ID" value="PSN68944.1"/>
    <property type="molecule type" value="Genomic_DNA"/>
</dbReference>
<evidence type="ECO:0000313" key="2">
    <source>
        <dbReference type="EMBL" id="PSN68944.1"/>
    </source>
</evidence>
<evidence type="ECO:0000256" key="1">
    <source>
        <dbReference type="SAM" id="MobiDB-lite"/>
    </source>
</evidence>
<evidence type="ECO:0000313" key="3">
    <source>
        <dbReference type="Proteomes" id="UP000240883"/>
    </source>
</evidence>
<dbReference type="Proteomes" id="UP000240883">
    <property type="component" value="Unassembled WGS sequence"/>
</dbReference>
<protein>
    <submittedName>
        <fullName evidence="2">Uncharacterized protein</fullName>
    </submittedName>
</protein>
<sequence>MKDVHRQLPHSQLPDFHRKESQDGRLRYIQTWSLRSTAFPTDQPYPSDSGYLPLQRVEQSTRSIIQPSTMGRHVRLAAYPSSSVGEPCPSSPLALMPMPIFMPMTMPNTQSSKPFQRSISPKPTFSTGDRLLANYNLVIKVLSPANDSKDQVR</sequence>
<organism evidence="2 3">
    <name type="scientific">Corynespora cassiicola Philippines</name>
    <dbReference type="NCBI Taxonomy" id="1448308"/>
    <lineage>
        <taxon>Eukaryota</taxon>
        <taxon>Fungi</taxon>
        <taxon>Dikarya</taxon>
        <taxon>Ascomycota</taxon>
        <taxon>Pezizomycotina</taxon>
        <taxon>Dothideomycetes</taxon>
        <taxon>Pleosporomycetidae</taxon>
        <taxon>Pleosporales</taxon>
        <taxon>Corynesporascaceae</taxon>
        <taxon>Corynespora</taxon>
    </lineage>
</organism>
<dbReference type="AlphaFoldDB" id="A0A2T2NU80"/>